<accession>A0A212LAM7</accession>
<proteinExistence type="predicted"/>
<name>A0A212LAM7_9BACT</name>
<sequence length="66" mass="7472">MTSEGLPSFIPLHERAQLHERLDRRRFGARAAAVSEVLPLERVPLPMTICCEHTASLKGYVTSLRR</sequence>
<protein>
    <submittedName>
        <fullName evidence="1">Uncharacterized protein</fullName>
    </submittedName>
</protein>
<dbReference type="EMBL" id="FMJC01000002">
    <property type="protein sequence ID" value="SCM74585.1"/>
    <property type="molecule type" value="Genomic_DNA"/>
</dbReference>
<dbReference type="AlphaFoldDB" id="A0A212LAM7"/>
<gene>
    <name evidence="1" type="ORF">KL86DES1_22030</name>
</gene>
<organism evidence="1">
    <name type="scientific">uncultured Desulfovibrio sp</name>
    <dbReference type="NCBI Taxonomy" id="167968"/>
    <lineage>
        <taxon>Bacteria</taxon>
        <taxon>Pseudomonadati</taxon>
        <taxon>Thermodesulfobacteriota</taxon>
        <taxon>Desulfovibrionia</taxon>
        <taxon>Desulfovibrionales</taxon>
        <taxon>Desulfovibrionaceae</taxon>
        <taxon>Desulfovibrio</taxon>
        <taxon>environmental samples</taxon>
    </lineage>
</organism>
<reference evidence="1" key="1">
    <citation type="submission" date="2016-08" db="EMBL/GenBank/DDBJ databases">
        <authorList>
            <person name="Seilhamer J.J."/>
        </authorList>
    </citation>
    <scope>NUCLEOTIDE SEQUENCE</scope>
    <source>
        <strain evidence="1">86-1</strain>
    </source>
</reference>
<evidence type="ECO:0000313" key="1">
    <source>
        <dbReference type="EMBL" id="SCM74585.1"/>
    </source>
</evidence>